<evidence type="ECO:0000256" key="4">
    <source>
        <dbReference type="ARBA" id="ARBA00022989"/>
    </source>
</evidence>
<name>A0A2H0TPC1_9BACT</name>
<dbReference type="GO" id="GO:0000271">
    <property type="term" value="P:polysaccharide biosynthetic process"/>
    <property type="evidence" value="ECO:0007669"/>
    <property type="project" value="InterPro"/>
</dbReference>
<comment type="subcellular location">
    <subcellularLocation>
        <location evidence="1">Membrane</location>
        <topology evidence="1">Multi-pass membrane protein</topology>
    </subcellularLocation>
</comment>
<dbReference type="InterPro" id="IPR051401">
    <property type="entry name" value="GtrA_CellWall_Glycosyl"/>
</dbReference>
<keyword evidence="3 6" id="KW-0812">Transmembrane</keyword>
<comment type="similarity">
    <text evidence="2">Belongs to the GtrA family.</text>
</comment>
<dbReference type="PANTHER" id="PTHR38459">
    <property type="entry name" value="PROPHAGE BACTOPRENOL-LINKED GLUCOSE TRANSLOCASE HOMOLOG"/>
    <property type="match status" value="1"/>
</dbReference>
<evidence type="ECO:0000313" key="9">
    <source>
        <dbReference type="Proteomes" id="UP000230154"/>
    </source>
</evidence>
<dbReference type="InterPro" id="IPR007267">
    <property type="entry name" value="GtrA_DPMS_TM"/>
</dbReference>
<gene>
    <name evidence="8" type="ORF">COU35_04695</name>
</gene>
<feature type="transmembrane region" description="Helical" evidence="6">
    <location>
        <begin position="103"/>
        <end position="125"/>
    </location>
</feature>
<dbReference type="EMBL" id="PFCB01000031">
    <property type="protein sequence ID" value="PIR74010.1"/>
    <property type="molecule type" value="Genomic_DNA"/>
</dbReference>
<dbReference type="Proteomes" id="UP000230154">
    <property type="component" value="Unassembled WGS sequence"/>
</dbReference>
<feature type="transmembrane region" description="Helical" evidence="6">
    <location>
        <begin position="20"/>
        <end position="39"/>
    </location>
</feature>
<dbReference type="AlphaFoldDB" id="A0A2H0TPC1"/>
<dbReference type="PANTHER" id="PTHR38459:SF1">
    <property type="entry name" value="PROPHAGE BACTOPRENOL-LINKED GLUCOSE TRANSLOCASE HOMOLOG"/>
    <property type="match status" value="1"/>
</dbReference>
<organism evidence="8 9">
    <name type="scientific">Candidatus Magasanikbacteria bacterium CG10_big_fil_rev_8_21_14_0_10_47_10</name>
    <dbReference type="NCBI Taxonomy" id="1974652"/>
    <lineage>
        <taxon>Bacteria</taxon>
        <taxon>Candidatus Magasanikiibacteriota</taxon>
    </lineage>
</organism>
<evidence type="ECO:0000256" key="3">
    <source>
        <dbReference type="ARBA" id="ARBA00022692"/>
    </source>
</evidence>
<dbReference type="GO" id="GO:0005886">
    <property type="term" value="C:plasma membrane"/>
    <property type="evidence" value="ECO:0007669"/>
    <property type="project" value="TreeGrafter"/>
</dbReference>
<reference evidence="9" key="1">
    <citation type="submission" date="2017-09" db="EMBL/GenBank/DDBJ databases">
        <title>Depth-based differentiation of microbial function through sediment-hosted aquifers and enrichment of novel symbionts in the deep terrestrial subsurface.</title>
        <authorList>
            <person name="Probst A.J."/>
            <person name="Ladd B."/>
            <person name="Jarett J.K."/>
            <person name="Geller-Mcgrath D.E."/>
            <person name="Sieber C.M.K."/>
            <person name="Emerson J.B."/>
            <person name="Anantharaman K."/>
            <person name="Thomas B.C."/>
            <person name="Malmstrom R."/>
            <person name="Stieglmeier M."/>
            <person name="Klingl A."/>
            <person name="Woyke T."/>
            <person name="Ryan C.M."/>
            <person name="Banfield J.F."/>
        </authorList>
    </citation>
    <scope>NUCLEOTIDE SEQUENCE [LARGE SCALE GENOMIC DNA]</scope>
</reference>
<evidence type="ECO:0000256" key="1">
    <source>
        <dbReference type="ARBA" id="ARBA00004141"/>
    </source>
</evidence>
<protein>
    <recommendedName>
        <fullName evidence="7">GtrA/DPMS transmembrane domain-containing protein</fullName>
    </recommendedName>
</protein>
<comment type="caution">
    <text evidence="8">The sequence shown here is derived from an EMBL/GenBank/DDBJ whole genome shotgun (WGS) entry which is preliminary data.</text>
</comment>
<keyword evidence="5 6" id="KW-0472">Membrane</keyword>
<evidence type="ECO:0000256" key="6">
    <source>
        <dbReference type="SAM" id="Phobius"/>
    </source>
</evidence>
<evidence type="ECO:0000256" key="2">
    <source>
        <dbReference type="ARBA" id="ARBA00009399"/>
    </source>
</evidence>
<dbReference type="Pfam" id="PF04138">
    <property type="entry name" value="GtrA_DPMS_TM"/>
    <property type="match status" value="1"/>
</dbReference>
<accession>A0A2H0TPC1</accession>
<keyword evidence="4 6" id="KW-1133">Transmembrane helix</keyword>
<feature type="domain" description="GtrA/DPMS transmembrane" evidence="7">
    <location>
        <begin position="20"/>
        <end position="131"/>
    </location>
</feature>
<feature type="transmembrane region" description="Helical" evidence="6">
    <location>
        <begin position="78"/>
        <end position="97"/>
    </location>
</feature>
<evidence type="ECO:0000259" key="7">
    <source>
        <dbReference type="Pfam" id="PF04138"/>
    </source>
</evidence>
<proteinExistence type="inferred from homology"/>
<evidence type="ECO:0000313" key="8">
    <source>
        <dbReference type="EMBL" id="PIR74010.1"/>
    </source>
</evidence>
<sequence length="137" mass="15828">MRFWKQILTTKKTRRELMLYVLVGVLGTGVDFGSFYLALQADTPVIVAQWVSAFLGFTHNHVWQHYGVFDHNQQFPKTYGFSLFIAIISISISGPALLLLHAFILNIWICKVLVAGTTFVVLFWIRKRWVFTHSDHI</sequence>
<evidence type="ECO:0000256" key="5">
    <source>
        <dbReference type="ARBA" id="ARBA00023136"/>
    </source>
</evidence>